<evidence type="ECO:0000313" key="4">
    <source>
        <dbReference type="Proteomes" id="UP001054945"/>
    </source>
</evidence>
<proteinExistence type="predicted"/>
<feature type="compositionally biased region" description="Low complexity" evidence="1">
    <location>
        <begin position="183"/>
        <end position="193"/>
    </location>
</feature>
<dbReference type="AlphaFoldDB" id="A0AAV4UNY9"/>
<feature type="region of interest" description="Disordered" evidence="1">
    <location>
        <begin position="156"/>
        <end position="195"/>
    </location>
</feature>
<keyword evidence="4" id="KW-1185">Reference proteome</keyword>
<evidence type="ECO:0000313" key="3">
    <source>
        <dbReference type="EMBL" id="GIY59453.1"/>
    </source>
</evidence>
<feature type="region of interest" description="Disordered" evidence="1">
    <location>
        <begin position="342"/>
        <end position="395"/>
    </location>
</feature>
<accession>A0AAV4UNY9</accession>
<feature type="compositionally biased region" description="Basic and acidic residues" evidence="1">
    <location>
        <begin position="366"/>
        <end position="395"/>
    </location>
</feature>
<gene>
    <name evidence="3" type="primary">spz4</name>
    <name evidence="3" type="ORF">CEXT_610331</name>
</gene>
<organism evidence="3 4">
    <name type="scientific">Caerostris extrusa</name>
    <name type="common">Bark spider</name>
    <name type="synonym">Caerostris bankana</name>
    <dbReference type="NCBI Taxonomy" id="172846"/>
    <lineage>
        <taxon>Eukaryota</taxon>
        <taxon>Metazoa</taxon>
        <taxon>Ecdysozoa</taxon>
        <taxon>Arthropoda</taxon>
        <taxon>Chelicerata</taxon>
        <taxon>Arachnida</taxon>
        <taxon>Araneae</taxon>
        <taxon>Araneomorphae</taxon>
        <taxon>Entelegynae</taxon>
        <taxon>Araneoidea</taxon>
        <taxon>Araneidae</taxon>
        <taxon>Caerostris</taxon>
    </lineage>
</organism>
<feature type="compositionally biased region" description="Basic and acidic residues" evidence="1">
    <location>
        <begin position="342"/>
        <end position="359"/>
    </location>
</feature>
<feature type="chain" id="PRO_5043484119" evidence="2">
    <location>
        <begin position="31"/>
        <end position="395"/>
    </location>
</feature>
<protein>
    <submittedName>
        <fullName evidence="3">Protein spaetzle 4</fullName>
    </submittedName>
</protein>
<reference evidence="3 4" key="1">
    <citation type="submission" date="2021-06" db="EMBL/GenBank/DDBJ databases">
        <title>Caerostris extrusa draft genome.</title>
        <authorList>
            <person name="Kono N."/>
            <person name="Arakawa K."/>
        </authorList>
    </citation>
    <scope>NUCLEOTIDE SEQUENCE [LARGE SCALE GENOMIC DNA]</scope>
</reference>
<evidence type="ECO:0000256" key="2">
    <source>
        <dbReference type="SAM" id="SignalP"/>
    </source>
</evidence>
<name>A0AAV4UNY9_CAEEX</name>
<sequence length="395" mass="44811">MVNHGYHVAMVNPIFHMVTLWFTWTMETHGYPYGPHGLWKDGTHMIHMDHGNMVPYGPNHMLLGSAQGQSCGPRVSARLLAEIPCDMSKSSYCSAPGSAYPWGSVKRYINDNQGLVRRMYGDEKHSSVLLNEIDGFQQKFDVLRHAYEGFRSRTVYGRSARGHRPSRRQPRPQLFPDDHEQTESSTSTDSGESVTIFRVVTETSIKVGEAVTKSMSTPETTVSYEPASEFDSYTSHFAATTTTRDPTTQTVTEDTTTTTAYETTLPPTTDPPTETNPTTITSDFTTTTDSSTQRNDNIPLAMQRVGYEEYEEEYEFEPRRKIDPSVMQNSVEEKIRYKEELESDIKRTDPSKLDARPPIDELIAEESMKEIREENPTTSSKEEENTEEEVPRRGM</sequence>
<keyword evidence="2" id="KW-0732">Signal</keyword>
<feature type="region of interest" description="Disordered" evidence="1">
    <location>
        <begin position="261"/>
        <end position="294"/>
    </location>
</feature>
<dbReference type="EMBL" id="BPLR01013204">
    <property type="protein sequence ID" value="GIY59453.1"/>
    <property type="molecule type" value="Genomic_DNA"/>
</dbReference>
<feature type="compositionally biased region" description="Basic residues" evidence="1">
    <location>
        <begin position="160"/>
        <end position="170"/>
    </location>
</feature>
<comment type="caution">
    <text evidence="3">The sequence shown here is derived from an EMBL/GenBank/DDBJ whole genome shotgun (WGS) entry which is preliminary data.</text>
</comment>
<evidence type="ECO:0000256" key="1">
    <source>
        <dbReference type="SAM" id="MobiDB-lite"/>
    </source>
</evidence>
<dbReference type="Proteomes" id="UP001054945">
    <property type="component" value="Unassembled WGS sequence"/>
</dbReference>
<feature type="signal peptide" evidence="2">
    <location>
        <begin position="1"/>
        <end position="30"/>
    </location>
</feature>